<protein>
    <submittedName>
        <fullName evidence="5">WD40 repeat-like protein</fullName>
    </submittedName>
</protein>
<dbReference type="Proteomes" id="UP000054144">
    <property type="component" value="Unassembled WGS sequence"/>
</dbReference>
<dbReference type="Pfam" id="PF00400">
    <property type="entry name" value="WD40"/>
    <property type="match status" value="4"/>
</dbReference>
<sequence length="387" mass="42043">MALLLEADDCREYTAPLHSASVPSQSYVLSIATLSNHYVVSASAPINTIEVFDKTSLHPVQSLPGHDVAITSLKAVSSLVGLSGECIVSSGQDCAVKIWDGRSTSHCIKLTDTGGTRPILCCDVSPDGSMIAAGSSLKNEDAVIYYWDPRQPTTPLRTHSSTHSDDVTGLHFSASGRALLSGSSDGLVSISSAFENDEDEAVEFVANWGCSVSQLGWAPASPGANASNVWAASDMETFSLWSSELDPIYNIDIRRPVLHGHSRTWVTDYLIGCQPVPSALDSRLGVFVGTNDGDIALLDNVAMMDSEFQWQIKRLWTTCHSGIVRSVLWDEKNQVLLSGGEDSKINIWSIKNSNSPDPTETDTPVSPRRKHDMDWEYDEQQGKKARR</sequence>
<feature type="repeat" description="WD" evidence="3">
    <location>
        <begin position="160"/>
        <end position="190"/>
    </location>
</feature>
<dbReference type="InterPro" id="IPR015943">
    <property type="entry name" value="WD40/YVTN_repeat-like_dom_sf"/>
</dbReference>
<organism evidence="5 6">
    <name type="scientific">Fistulina hepatica ATCC 64428</name>
    <dbReference type="NCBI Taxonomy" id="1128425"/>
    <lineage>
        <taxon>Eukaryota</taxon>
        <taxon>Fungi</taxon>
        <taxon>Dikarya</taxon>
        <taxon>Basidiomycota</taxon>
        <taxon>Agaricomycotina</taxon>
        <taxon>Agaricomycetes</taxon>
        <taxon>Agaricomycetidae</taxon>
        <taxon>Agaricales</taxon>
        <taxon>Fistulinaceae</taxon>
        <taxon>Fistulina</taxon>
    </lineage>
</organism>
<evidence type="ECO:0000256" key="3">
    <source>
        <dbReference type="PROSITE-ProRule" id="PRU00221"/>
    </source>
</evidence>
<name>A0A0D7A5J4_9AGAR</name>
<dbReference type="OrthoDB" id="25131at2759"/>
<gene>
    <name evidence="5" type="ORF">FISHEDRAFT_76213</name>
</gene>
<reference evidence="5 6" key="1">
    <citation type="journal article" date="2015" name="Fungal Genet. Biol.">
        <title>Evolution of novel wood decay mechanisms in Agaricales revealed by the genome sequences of Fistulina hepatica and Cylindrobasidium torrendii.</title>
        <authorList>
            <person name="Floudas D."/>
            <person name="Held B.W."/>
            <person name="Riley R."/>
            <person name="Nagy L.G."/>
            <person name="Koehler G."/>
            <person name="Ransdell A.S."/>
            <person name="Younus H."/>
            <person name="Chow J."/>
            <person name="Chiniquy J."/>
            <person name="Lipzen A."/>
            <person name="Tritt A."/>
            <person name="Sun H."/>
            <person name="Haridas S."/>
            <person name="LaButti K."/>
            <person name="Ohm R.A."/>
            <person name="Kues U."/>
            <person name="Blanchette R.A."/>
            <person name="Grigoriev I.V."/>
            <person name="Minto R.E."/>
            <person name="Hibbett D.S."/>
        </authorList>
    </citation>
    <scope>NUCLEOTIDE SEQUENCE [LARGE SCALE GENOMIC DNA]</scope>
    <source>
        <strain evidence="5 6">ATCC 64428</strain>
    </source>
</reference>
<dbReference type="PANTHER" id="PTHR22889">
    <property type="entry name" value="WD REPEAT-CONTAINING PROTEIN 89"/>
    <property type="match status" value="1"/>
</dbReference>
<keyword evidence="6" id="KW-1185">Reference proteome</keyword>
<evidence type="ECO:0000256" key="4">
    <source>
        <dbReference type="SAM" id="MobiDB-lite"/>
    </source>
</evidence>
<proteinExistence type="predicted"/>
<evidence type="ECO:0000313" key="6">
    <source>
        <dbReference type="Proteomes" id="UP000054144"/>
    </source>
</evidence>
<feature type="repeat" description="WD" evidence="3">
    <location>
        <begin position="63"/>
        <end position="100"/>
    </location>
</feature>
<keyword evidence="1 3" id="KW-0853">WD repeat</keyword>
<dbReference type="Gene3D" id="2.130.10.10">
    <property type="entry name" value="YVTN repeat-like/Quinoprotein amine dehydrogenase"/>
    <property type="match status" value="2"/>
</dbReference>
<dbReference type="InterPro" id="IPR036322">
    <property type="entry name" value="WD40_repeat_dom_sf"/>
</dbReference>
<dbReference type="PROSITE" id="PS50082">
    <property type="entry name" value="WD_REPEATS_2"/>
    <property type="match status" value="3"/>
</dbReference>
<evidence type="ECO:0000256" key="2">
    <source>
        <dbReference type="ARBA" id="ARBA00022737"/>
    </source>
</evidence>
<dbReference type="InterPro" id="IPR039328">
    <property type="entry name" value="WDR89"/>
</dbReference>
<dbReference type="PROSITE" id="PS50294">
    <property type="entry name" value="WD_REPEATS_REGION"/>
    <property type="match status" value="1"/>
</dbReference>
<dbReference type="AlphaFoldDB" id="A0A0D7A5J4"/>
<keyword evidence="2" id="KW-0677">Repeat</keyword>
<dbReference type="SMART" id="SM00320">
    <property type="entry name" value="WD40"/>
    <property type="match status" value="5"/>
</dbReference>
<feature type="compositionally biased region" description="Polar residues" evidence="4">
    <location>
        <begin position="349"/>
        <end position="364"/>
    </location>
</feature>
<dbReference type="SUPFAM" id="SSF50978">
    <property type="entry name" value="WD40 repeat-like"/>
    <property type="match status" value="1"/>
</dbReference>
<dbReference type="PANTHER" id="PTHR22889:SF0">
    <property type="entry name" value="WD REPEAT-CONTAINING PROTEIN 89"/>
    <property type="match status" value="1"/>
</dbReference>
<accession>A0A0D7A5J4</accession>
<feature type="region of interest" description="Disordered" evidence="4">
    <location>
        <begin position="348"/>
        <end position="387"/>
    </location>
</feature>
<evidence type="ECO:0000313" key="5">
    <source>
        <dbReference type="EMBL" id="KIY45980.1"/>
    </source>
</evidence>
<feature type="repeat" description="WD" evidence="3">
    <location>
        <begin position="317"/>
        <end position="358"/>
    </location>
</feature>
<evidence type="ECO:0000256" key="1">
    <source>
        <dbReference type="ARBA" id="ARBA00022574"/>
    </source>
</evidence>
<dbReference type="InterPro" id="IPR001680">
    <property type="entry name" value="WD40_rpt"/>
</dbReference>
<dbReference type="EMBL" id="KN882045">
    <property type="protein sequence ID" value="KIY45980.1"/>
    <property type="molecule type" value="Genomic_DNA"/>
</dbReference>